<gene>
    <name evidence="1" type="ORF">MNBD_ACTINO01-1671</name>
</gene>
<evidence type="ECO:0000313" key="1">
    <source>
        <dbReference type="EMBL" id="VAW08476.1"/>
    </source>
</evidence>
<accession>A0A3B0TN58</accession>
<feature type="non-terminal residue" evidence="1">
    <location>
        <position position="1"/>
    </location>
</feature>
<proteinExistence type="predicted"/>
<name>A0A3B0TN58_9ZZZZ</name>
<protein>
    <submittedName>
        <fullName evidence="1">Uncharacterized protein</fullName>
    </submittedName>
</protein>
<sequence>PLHYGYMEGLAGSNGKYSVQLGVTSRVSQGDTENPSEPPPLQVDIDDLRVMLNDIIAMWEKSGSYPDDLLSYEARHISFLRSVVHNADGRLNGPFRAVDWTGETEPAPNQIPVITDDGTWPWVTFYPAPEATTMLSPDAKTDFEGPQAVFVAPDTSWFFCLDTGFSVPSDTEITFTRSLAAEVCRIPST</sequence>
<dbReference type="AlphaFoldDB" id="A0A3B0TN58"/>
<organism evidence="1">
    <name type="scientific">hydrothermal vent metagenome</name>
    <dbReference type="NCBI Taxonomy" id="652676"/>
    <lineage>
        <taxon>unclassified sequences</taxon>
        <taxon>metagenomes</taxon>
        <taxon>ecological metagenomes</taxon>
    </lineage>
</organism>
<dbReference type="EMBL" id="UOEI01000606">
    <property type="protein sequence ID" value="VAW08476.1"/>
    <property type="molecule type" value="Genomic_DNA"/>
</dbReference>
<reference evidence="1" key="1">
    <citation type="submission" date="2018-06" db="EMBL/GenBank/DDBJ databases">
        <authorList>
            <person name="Zhirakovskaya E."/>
        </authorList>
    </citation>
    <scope>NUCLEOTIDE SEQUENCE</scope>
</reference>